<keyword evidence="3" id="KW-1185">Reference proteome</keyword>
<gene>
    <name evidence="2" type="ORF">ATANTOWER_026328</name>
</gene>
<feature type="compositionally biased region" description="Polar residues" evidence="1">
    <location>
        <begin position="143"/>
        <end position="154"/>
    </location>
</feature>
<evidence type="ECO:0000313" key="2">
    <source>
        <dbReference type="EMBL" id="MED6240707.1"/>
    </source>
</evidence>
<name>A0ABU7AR73_9TELE</name>
<sequence>MPPFTTVDFDKLLQKLAVLEMKIHRLEVNVEVNMGYSDDSTLPVIPNSDSQLNNSAGNQNTENKPTGRPPWHVLGACPKNQGGRLTGRSQQLNKLEWPELQRNVPVSPGKRRLRQRAAVTTTDRSETAGNNGIPLQNRFAPLQNENQENDPSSENNKRFENNLHSKQSSPKLPEKKRPTRPRTLIVGNTAVDGIKNFCNKKNTEVMIGTSNVVSDISENILAITEKRPSLENLIIHCGAMDDVAKKKSEGLKEDFTLLLNI</sequence>
<proteinExistence type="predicted"/>
<dbReference type="Gene3D" id="3.40.50.12690">
    <property type="match status" value="1"/>
</dbReference>
<feature type="non-terminal residue" evidence="2">
    <location>
        <position position="261"/>
    </location>
</feature>
<feature type="compositionally biased region" description="Polar residues" evidence="1">
    <location>
        <begin position="118"/>
        <end position="134"/>
    </location>
</feature>
<dbReference type="EMBL" id="JAHUTI010025890">
    <property type="protein sequence ID" value="MED6240707.1"/>
    <property type="molecule type" value="Genomic_DNA"/>
</dbReference>
<feature type="region of interest" description="Disordered" evidence="1">
    <location>
        <begin position="43"/>
        <end position="182"/>
    </location>
</feature>
<protein>
    <submittedName>
        <fullName evidence="2">Uncharacterized protein</fullName>
    </submittedName>
</protein>
<accession>A0ABU7AR73</accession>
<dbReference type="Proteomes" id="UP001345963">
    <property type="component" value="Unassembled WGS sequence"/>
</dbReference>
<reference evidence="2 3" key="1">
    <citation type="submission" date="2021-07" db="EMBL/GenBank/DDBJ databases">
        <authorList>
            <person name="Palmer J.M."/>
        </authorList>
    </citation>
    <scope>NUCLEOTIDE SEQUENCE [LARGE SCALE GENOMIC DNA]</scope>
    <source>
        <strain evidence="2 3">AT_MEX2019</strain>
        <tissue evidence="2">Muscle</tissue>
    </source>
</reference>
<evidence type="ECO:0000256" key="1">
    <source>
        <dbReference type="SAM" id="MobiDB-lite"/>
    </source>
</evidence>
<comment type="caution">
    <text evidence="2">The sequence shown here is derived from an EMBL/GenBank/DDBJ whole genome shotgun (WGS) entry which is preliminary data.</text>
</comment>
<evidence type="ECO:0000313" key="3">
    <source>
        <dbReference type="Proteomes" id="UP001345963"/>
    </source>
</evidence>
<organism evidence="2 3">
    <name type="scientific">Ataeniobius toweri</name>
    <dbReference type="NCBI Taxonomy" id="208326"/>
    <lineage>
        <taxon>Eukaryota</taxon>
        <taxon>Metazoa</taxon>
        <taxon>Chordata</taxon>
        <taxon>Craniata</taxon>
        <taxon>Vertebrata</taxon>
        <taxon>Euteleostomi</taxon>
        <taxon>Actinopterygii</taxon>
        <taxon>Neopterygii</taxon>
        <taxon>Teleostei</taxon>
        <taxon>Neoteleostei</taxon>
        <taxon>Acanthomorphata</taxon>
        <taxon>Ovalentaria</taxon>
        <taxon>Atherinomorphae</taxon>
        <taxon>Cyprinodontiformes</taxon>
        <taxon>Goodeidae</taxon>
        <taxon>Ataeniobius</taxon>
    </lineage>
</organism>
<feature type="compositionally biased region" description="Polar residues" evidence="1">
    <location>
        <begin position="47"/>
        <end position="64"/>
    </location>
</feature>